<feature type="domain" description="Cation efflux protein transmembrane" evidence="13">
    <location>
        <begin position="15"/>
        <end position="241"/>
    </location>
</feature>
<comment type="similarity">
    <text evidence="2">Belongs to the cation diffusion facilitator (CDF) transporter (TC 2.A.4) family. SLC30A subfamily.</text>
</comment>
<dbReference type="AlphaFoldDB" id="A0A1D2VQ07"/>
<evidence type="ECO:0000256" key="6">
    <source>
        <dbReference type="ARBA" id="ARBA00022692"/>
    </source>
</evidence>
<dbReference type="InterPro" id="IPR050291">
    <property type="entry name" value="CDF_Transporter"/>
</dbReference>
<keyword evidence="3" id="KW-0408">Iron</keyword>
<evidence type="ECO:0000256" key="8">
    <source>
        <dbReference type="ARBA" id="ARBA00023065"/>
    </source>
</evidence>
<evidence type="ECO:0000313" key="15">
    <source>
        <dbReference type="Proteomes" id="UP000095038"/>
    </source>
</evidence>
<dbReference type="EMBL" id="KV454475">
    <property type="protein sequence ID" value="ODV63627.1"/>
    <property type="molecule type" value="Genomic_DNA"/>
</dbReference>
<evidence type="ECO:0000256" key="1">
    <source>
        <dbReference type="ARBA" id="ARBA00004141"/>
    </source>
</evidence>
<comment type="function">
    <text evidence="10">Mitochondrial metal transporter involved in mitochondrial iron accumulation.</text>
</comment>
<evidence type="ECO:0000256" key="12">
    <source>
        <dbReference type="SAM" id="Phobius"/>
    </source>
</evidence>
<evidence type="ECO:0000256" key="10">
    <source>
        <dbReference type="ARBA" id="ARBA00055037"/>
    </source>
</evidence>
<accession>A0A1D2VQ07</accession>
<keyword evidence="7 12" id="KW-1133">Transmembrane helix</keyword>
<dbReference type="FunFam" id="1.20.1510.10:FF:000013">
    <property type="entry name" value="Cation efflux family protein"/>
    <property type="match status" value="1"/>
</dbReference>
<dbReference type="FunCoup" id="A0A1D2VQ07">
    <property type="interactions" value="85"/>
</dbReference>
<evidence type="ECO:0000256" key="4">
    <source>
        <dbReference type="ARBA" id="ARBA00022448"/>
    </source>
</evidence>
<evidence type="ECO:0000256" key="5">
    <source>
        <dbReference type="ARBA" id="ARBA00022496"/>
    </source>
</evidence>
<dbReference type="InterPro" id="IPR058533">
    <property type="entry name" value="Cation_efflux_TM"/>
</dbReference>
<evidence type="ECO:0000256" key="11">
    <source>
        <dbReference type="SAM" id="MobiDB-lite"/>
    </source>
</evidence>
<keyword evidence="6 12" id="KW-0812">Transmembrane</keyword>
<dbReference type="InParanoid" id="A0A1D2VQ07"/>
<protein>
    <submittedName>
        <fullName evidence="14">Cation efflux protein</fullName>
    </submittedName>
</protein>
<dbReference type="PANTHER" id="PTHR43840:SF15">
    <property type="entry name" value="MITOCHONDRIAL METAL TRANSPORTER 1-RELATED"/>
    <property type="match status" value="1"/>
</dbReference>
<dbReference type="GO" id="GO:0005739">
    <property type="term" value="C:mitochondrion"/>
    <property type="evidence" value="ECO:0007669"/>
    <property type="project" value="UniProtKB-ARBA"/>
</dbReference>
<dbReference type="GeneID" id="30963830"/>
<feature type="compositionally biased region" description="Acidic residues" evidence="11">
    <location>
        <begin position="349"/>
        <end position="363"/>
    </location>
</feature>
<dbReference type="OrthoDB" id="435980at2759"/>
<dbReference type="NCBIfam" id="TIGR01297">
    <property type="entry name" value="CDF"/>
    <property type="match status" value="1"/>
</dbReference>
<evidence type="ECO:0000259" key="13">
    <source>
        <dbReference type="Pfam" id="PF01545"/>
    </source>
</evidence>
<proteinExistence type="inferred from homology"/>
<evidence type="ECO:0000256" key="3">
    <source>
        <dbReference type="ARBA" id="ARBA00022434"/>
    </source>
</evidence>
<reference evidence="15" key="1">
    <citation type="submission" date="2016-05" db="EMBL/GenBank/DDBJ databases">
        <title>Comparative genomics of biotechnologically important yeasts.</title>
        <authorList>
            <consortium name="DOE Joint Genome Institute"/>
            <person name="Riley R."/>
            <person name="Haridas S."/>
            <person name="Wolfe K.H."/>
            <person name="Lopes M.R."/>
            <person name="Hittinger C.T."/>
            <person name="Goker M."/>
            <person name="Salamov A."/>
            <person name="Wisecaver J."/>
            <person name="Long T.M."/>
            <person name="Aerts A.L."/>
            <person name="Barry K."/>
            <person name="Choi C."/>
            <person name="Clum A."/>
            <person name="Coughlan A.Y."/>
            <person name="Deshpande S."/>
            <person name="Douglass A.P."/>
            <person name="Hanson S.J."/>
            <person name="Klenk H.-P."/>
            <person name="Labutti K."/>
            <person name="Lapidus A."/>
            <person name="Lindquist E."/>
            <person name="Lipzen A."/>
            <person name="Meier-Kolthoff J.P."/>
            <person name="Ohm R.A."/>
            <person name="Otillar R.P."/>
            <person name="Pangilinan J."/>
            <person name="Peng Y."/>
            <person name="Rokas A."/>
            <person name="Rosa C.A."/>
            <person name="Scheuner C."/>
            <person name="Sibirny A.A."/>
            <person name="Slot J.C."/>
            <person name="Stielow J.B."/>
            <person name="Sun H."/>
            <person name="Kurtzman C.P."/>
            <person name="Blackwell M."/>
            <person name="Grigoriev I.V."/>
            <person name="Jeffries T.W."/>
        </authorList>
    </citation>
    <scope>NUCLEOTIDE SEQUENCE [LARGE SCALE GENOMIC DNA]</scope>
    <source>
        <strain evidence="15">DSM 1968</strain>
    </source>
</reference>
<dbReference type="GO" id="GO:0008324">
    <property type="term" value="F:monoatomic cation transmembrane transporter activity"/>
    <property type="evidence" value="ECO:0007669"/>
    <property type="project" value="InterPro"/>
</dbReference>
<keyword evidence="15" id="KW-1185">Reference proteome</keyword>
<dbReference type="Pfam" id="PF01545">
    <property type="entry name" value="Cation_efflux"/>
    <property type="match status" value="1"/>
</dbReference>
<keyword evidence="4" id="KW-0813">Transport</keyword>
<dbReference type="GO" id="GO:0016020">
    <property type="term" value="C:membrane"/>
    <property type="evidence" value="ECO:0007669"/>
    <property type="project" value="UniProtKB-SubCell"/>
</dbReference>
<keyword evidence="3" id="KW-0409">Iron storage</keyword>
<feature type="compositionally biased region" description="Basic and acidic residues" evidence="11">
    <location>
        <begin position="364"/>
        <end position="373"/>
    </location>
</feature>
<dbReference type="InterPro" id="IPR002524">
    <property type="entry name" value="Cation_efflux"/>
</dbReference>
<dbReference type="GO" id="GO:0006826">
    <property type="term" value="P:iron ion transport"/>
    <property type="evidence" value="ECO:0007669"/>
    <property type="project" value="UniProtKB-KW"/>
</dbReference>
<feature type="transmembrane region" description="Helical" evidence="12">
    <location>
        <begin position="81"/>
        <end position="103"/>
    </location>
</feature>
<keyword evidence="5" id="KW-0410">Iron transport</keyword>
<dbReference type="InterPro" id="IPR027469">
    <property type="entry name" value="Cation_efflux_TMD_sf"/>
</dbReference>
<evidence type="ECO:0000256" key="9">
    <source>
        <dbReference type="ARBA" id="ARBA00023136"/>
    </source>
</evidence>
<dbReference type="RefSeq" id="XP_020049934.1">
    <property type="nucleotide sequence ID" value="XM_020190194.1"/>
</dbReference>
<feature type="non-terminal residue" evidence="14">
    <location>
        <position position="1"/>
    </location>
</feature>
<gene>
    <name evidence="14" type="ORF">ASCRUDRAFT_30504</name>
</gene>
<sequence>SKLSFWKNSGVRITWIGLLANVGLAIGKATGGIVFHSQALLADAVHSMSDLVSDILTLSTVSFGSKLPTEMYPYGHGKIETIGSLGVSAILLSCGISIGWASFLDIVGLVLPHMVADFFVSFQHLFDIFSHSHGAADAVMGHEHEITNINAAWIASTSIIIKESLYRATSKIAEETNSKVLLANAWHHRVDALTSVVVLSTITSGYLFNITCLDSIGGLLVSILIIKAGYQGARNSLFELIDHSIDSKDIRYVNIEDNLKEILDKLLSNNNSRKPYKISRLNIIGSGSNLIITDLKLVVPKQKWDNVLDIKEFENVSKVVKTKLIEKNPHIKKISIEFIEEEEVEEVEKEEVEEVEKEEGEEREEAKTAKKIE</sequence>
<comment type="subcellular location">
    <subcellularLocation>
        <location evidence="1">Membrane</location>
        <topology evidence="1">Multi-pass membrane protein</topology>
    </subcellularLocation>
</comment>
<feature type="region of interest" description="Disordered" evidence="11">
    <location>
        <begin position="349"/>
        <end position="373"/>
    </location>
</feature>
<evidence type="ECO:0000313" key="14">
    <source>
        <dbReference type="EMBL" id="ODV63627.1"/>
    </source>
</evidence>
<keyword evidence="9 12" id="KW-0472">Membrane</keyword>
<keyword evidence="8" id="KW-0406">Ion transport</keyword>
<dbReference type="PANTHER" id="PTHR43840">
    <property type="entry name" value="MITOCHONDRIAL METAL TRANSPORTER 1-RELATED"/>
    <property type="match status" value="1"/>
</dbReference>
<evidence type="ECO:0000256" key="2">
    <source>
        <dbReference type="ARBA" id="ARBA00008873"/>
    </source>
</evidence>
<evidence type="ECO:0000256" key="7">
    <source>
        <dbReference type="ARBA" id="ARBA00022989"/>
    </source>
</evidence>
<dbReference type="Gene3D" id="1.20.1510.10">
    <property type="entry name" value="Cation efflux protein transmembrane domain"/>
    <property type="match status" value="1"/>
</dbReference>
<organism evidence="14 15">
    <name type="scientific">Ascoidea rubescens DSM 1968</name>
    <dbReference type="NCBI Taxonomy" id="1344418"/>
    <lineage>
        <taxon>Eukaryota</taxon>
        <taxon>Fungi</taxon>
        <taxon>Dikarya</taxon>
        <taxon>Ascomycota</taxon>
        <taxon>Saccharomycotina</taxon>
        <taxon>Saccharomycetes</taxon>
        <taxon>Ascoideaceae</taxon>
        <taxon>Ascoidea</taxon>
    </lineage>
</organism>
<dbReference type="GO" id="GO:0006879">
    <property type="term" value="P:intracellular iron ion homeostasis"/>
    <property type="evidence" value="ECO:0007669"/>
    <property type="project" value="UniProtKB-KW"/>
</dbReference>
<name>A0A1D2VQ07_9ASCO</name>
<dbReference type="SUPFAM" id="SSF161111">
    <property type="entry name" value="Cation efflux protein transmembrane domain-like"/>
    <property type="match status" value="1"/>
</dbReference>
<dbReference type="Proteomes" id="UP000095038">
    <property type="component" value="Unassembled WGS sequence"/>
</dbReference>
<dbReference type="STRING" id="1344418.A0A1D2VQ07"/>